<dbReference type="Gene3D" id="2.60.120.10">
    <property type="entry name" value="Jelly Rolls"/>
    <property type="match status" value="1"/>
</dbReference>
<accession>A0ABS5JWJ5</accession>
<comment type="caution">
    <text evidence="2">The sequence shown here is derived from an EMBL/GenBank/DDBJ whole genome shotgun (WGS) entry which is preliminary data.</text>
</comment>
<evidence type="ECO:0000259" key="1">
    <source>
        <dbReference type="PROSITE" id="PS50042"/>
    </source>
</evidence>
<evidence type="ECO:0000313" key="2">
    <source>
        <dbReference type="EMBL" id="MBS2099287.1"/>
    </source>
</evidence>
<dbReference type="InterPro" id="IPR014710">
    <property type="entry name" value="RmlC-like_jellyroll"/>
</dbReference>
<protein>
    <submittedName>
        <fullName evidence="2">Crp/Fnr family transcriptional regulator</fullName>
    </submittedName>
</protein>
<dbReference type="RefSeq" id="WP_212216527.1">
    <property type="nucleotide sequence ID" value="NZ_JAGUCO010000009.1"/>
</dbReference>
<organism evidence="2 3">
    <name type="scientific">Carboxylicivirga linearis</name>
    <dbReference type="NCBI Taxonomy" id="1628157"/>
    <lineage>
        <taxon>Bacteria</taxon>
        <taxon>Pseudomonadati</taxon>
        <taxon>Bacteroidota</taxon>
        <taxon>Bacteroidia</taxon>
        <taxon>Marinilabiliales</taxon>
        <taxon>Marinilabiliaceae</taxon>
        <taxon>Carboxylicivirga</taxon>
    </lineage>
</organism>
<dbReference type="InterPro" id="IPR018490">
    <property type="entry name" value="cNMP-bd_dom_sf"/>
</dbReference>
<dbReference type="PROSITE" id="PS50042">
    <property type="entry name" value="CNMP_BINDING_3"/>
    <property type="match status" value="1"/>
</dbReference>
<sequence>MNTISQSDYQQFYQFLNNITPVSEDLFANIRPLLKKKCYRKGDAILREGDIEINSKFVLKGVVHQYIFEEDEPLTINLTPGGLVFNCIKSYIEGTPSVEIQEAITDVELLFIEKFALEELAQKNQEFSYLLFKIYESILADRENRTLMLQYRNPSKRYQLFYETVKRAQWIVGDTPDKYIASYLNMTPQQYSKEKRLAAKKLS</sequence>
<keyword evidence="3" id="KW-1185">Reference proteome</keyword>
<name>A0ABS5JWJ5_9BACT</name>
<proteinExistence type="predicted"/>
<feature type="domain" description="Cyclic nucleotide-binding" evidence="1">
    <location>
        <begin position="18"/>
        <end position="120"/>
    </location>
</feature>
<dbReference type="Proteomes" id="UP000708576">
    <property type="component" value="Unassembled WGS sequence"/>
</dbReference>
<reference evidence="2 3" key="1">
    <citation type="journal article" date="2015" name="Int. J. Syst. Evol. Microbiol.">
        <title>Carboxylicivirga linearis sp. nov., isolated from a sea cucumber culture pond.</title>
        <authorList>
            <person name="Wang F.Q."/>
            <person name="Zhou Y.X."/>
            <person name="Lin X.Z."/>
            <person name="Chen G.J."/>
            <person name="Du Z.J."/>
        </authorList>
    </citation>
    <scope>NUCLEOTIDE SEQUENCE [LARGE SCALE GENOMIC DNA]</scope>
    <source>
        <strain evidence="2 3">FB218</strain>
    </source>
</reference>
<evidence type="ECO:0000313" key="3">
    <source>
        <dbReference type="Proteomes" id="UP000708576"/>
    </source>
</evidence>
<dbReference type="SUPFAM" id="SSF51206">
    <property type="entry name" value="cAMP-binding domain-like"/>
    <property type="match status" value="1"/>
</dbReference>
<dbReference type="InterPro" id="IPR000595">
    <property type="entry name" value="cNMP-bd_dom"/>
</dbReference>
<dbReference type="CDD" id="cd00038">
    <property type="entry name" value="CAP_ED"/>
    <property type="match status" value="1"/>
</dbReference>
<dbReference type="EMBL" id="JAGUCO010000009">
    <property type="protein sequence ID" value="MBS2099287.1"/>
    <property type="molecule type" value="Genomic_DNA"/>
</dbReference>
<gene>
    <name evidence="2" type="ORF">KEM10_13420</name>
</gene>